<comment type="caution">
    <text evidence="2">The sequence shown here is derived from an EMBL/GenBank/DDBJ whole genome shotgun (WGS) entry which is preliminary data.</text>
</comment>
<accession>A0A8J2PNI0</accession>
<evidence type="ECO:0000313" key="2">
    <source>
        <dbReference type="EMBL" id="CAG7821230.1"/>
    </source>
</evidence>
<gene>
    <name evidence="2" type="ORF">AFUS01_LOCUS31579</name>
</gene>
<proteinExistence type="predicted"/>
<sequence length="81" mass="9328">MFVIKRKTSNKQLAKQSQADTKTESDGFKQLYDIVFKKGYAMELIKAWSSTGNIHLVRKTDGWINTNEIPLRVKIQRGIVD</sequence>
<protein>
    <submittedName>
        <fullName evidence="2">Uncharacterized protein</fullName>
    </submittedName>
</protein>
<feature type="compositionally biased region" description="Polar residues" evidence="1">
    <location>
        <begin position="10"/>
        <end position="20"/>
    </location>
</feature>
<reference evidence="2" key="1">
    <citation type="submission" date="2021-06" db="EMBL/GenBank/DDBJ databases">
        <authorList>
            <person name="Hodson N. C."/>
            <person name="Mongue J. A."/>
            <person name="Jaron S. K."/>
        </authorList>
    </citation>
    <scope>NUCLEOTIDE SEQUENCE</scope>
</reference>
<evidence type="ECO:0000256" key="1">
    <source>
        <dbReference type="SAM" id="MobiDB-lite"/>
    </source>
</evidence>
<dbReference type="EMBL" id="CAJVCH010504231">
    <property type="protein sequence ID" value="CAG7821230.1"/>
    <property type="molecule type" value="Genomic_DNA"/>
</dbReference>
<feature type="region of interest" description="Disordered" evidence="1">
    <location>
        <begin position="1"/>
        <end position="24"/>
    </location>
</feature>
<keyword evidence="3" id="KW-1185">Reference proteome</keyword>
<organism evidence="2 3">
    <name type="scientific">Allacma fusca</name>
    <dbReference type="NCBI Taxonomy" id="39272"/>
    <lineage>
        <taxon>Eukaryota</taxon>
        <taxon>Metazoa</taxon>
        <taxon>Ecdysozoa</taxon>
        <taxon>Arthropoda</taxon>
        <taxon>Hexapoda</taxon>
        <taxon>Collembola</taxon>
        <taxon>Symphypleona</taxon>
        <taxon>Sminthuridae</taxon>
        <taxon>Allacma</taxon>
    </lineage>
</organism>
<name>A0A8J2PNI0_9HEXA</name>
<dbReference type="Proteomes" id="UP000708208">
    <property type="component" value="Unassembled WGS sequence"/>
</dbReference>
<evidence type="ECO:0000313" key="3">
    <source>
        <dbReference type="Proteomes" id="UP000708208"/>
    </source>
</evidence>
<dbReference type="AlphaFoldDB" id="A0A8J2PNI0"/>